<keyword evidence="4" id="KW-0119">Carbohydrate metabolism</keyword>
<dbReference type="AlphaFoldDB" id="A0A6C0K5Z2"/>
<evidence type="ECO:0000313" key="6">
    <source>
        <dbReference type="EMBL" id="QHU11504.1"/>
    </source>
</evidence>
<evidence type="ECO:0000256" key="5">
    <source>
        <dbReference type="ARBA" id="ARBA00023295"/>
    </source>
</evidence>
<dbReference type="InterPro" id="IPR037019">
    <property type="entry name" value="Glyco_hydro_7_sf"/>
</dbReference>
<dbReference type="InterPro" id="IPR013320">
    <property type="entry name" value="ConA-like_dom_sf"/>
</dbReference>
<dbReference type="Pfam" id="PF00840">
    <property type="entry name" value="Glyco_hydro_7"/>
    <property type="match status" value="1"/>
</dbReference>
<comment type="similarity">
    <text evidence="1">Belongs to the glycosyl hydrolase 7 (cellulase C) family.</text>
</comment>
<organism evidence="6">
    <name type="scientific">viral metagenome</name>
    <dbReference type="NCBI Taxonomy" id="1070528"/>
    <lineage>
        <taxon>unclassified sequences</taxon>
        <taxon>metagenomes</taxon>
        <taxon>organismal metagenomes</taxon>
    </lineage>
</organism>
<dbReference type="GO" id="GO:0004553">
    <property type="term" value="F:hydrolase activity, hydrolyzing O-glycosyl compounds"/>
    <property type="evidence" value="ECO:0007669"/>
    <property type="project" value="InterPro"/>
</dbReference>
<dbReference type="GO" id="GO:0030245">
    <property type="term" value="P:cellulose catabolic process"/>
    <property type="evidence" value="ECO:0007669"/>
    <property type="project" value="UniProtKB-KW"/>
</dbReference>
<dbReference type="InterPro" id="IPR001722">
    <property type="entry name" value="Glyco_hydro_7"/>
</dbReference>
<protein>
    <recommendedName>
        <fullName evidence="7">Lectin/glucanase superfamily protein</fullName>
    </recommendedName>
</protein>
<reference evidence="6" key="1">
    <citation type="journal article" date="2020" name="Nature">
        <title>Giant virus diversity and host interactions through global metagenomics.</title>
        <authorList>
            <person name="Schulz F."/>
            <person name="Roux S."/>
            <person name="Paez-Espino D."/>
            <person name="Jungbluth S."/>
            <person name="Walsh D.A."/>
            <person name="Denef V.J."/>
            <person name="McMahon K.D."/>
            <person name="Konstantinidis K.T."/>
            <person name="Eloe-Fadrosh E.A."/>
            <person name="Kyrpides N.C."/>
            <person name="Woyke T."/>
        </authorList>
    </citation>
    <scope>NUCLEOTIDE SEQUENCE</scope>
    <source>
        <strain evidence="6">GVMAG-S-1101169-75</strain>
    </source>
</reference>
<keyword evidence="5" id="KW-0326">Glycosidase</keyword>
<evidence type="ECO:0000256" key="2">
    <source>
        <dbReference type="ARBA" id="ARBA00022801"/>
    </source>
</evidence>
<keyword evidence="2" id="KW-0378">Hydrolase</keyword>
<accession>A0A6C0K5Z2</accession>
<keyword evidence="3" id="KW-0136">Cellulose degradation</keyword>
<dbReference type="Gene3D" id="2.70.100.10">
    <property type="entry name" value="Glycoside hydrolase, family 7, domain"/>
    <property type="match status" value="1"/>
</dbReference>
<evidence type="ECO:0000256" key="3">
    <source>
        <dbReference type="ARBA" id="ARBA00023001"/>
    </source>
</evidence>
<proteinExistence type="inferred from homology"/>
<sequence length="279" mass="30143">MSGFYLTISEGGDEDSFRLFCAEGDQAKGVSCQGAVMNLNYGTGGSLRLSTSSTGTNTHWTYFSLLGKTLSWDVDLSKVPCGLNATFYSVFLHDGNSYRDACATFPSTMELDFMEANRYAWHTTLHRGSNDCGSAPPVGIGGTIRDPRYQFQDRNGIQKNASQLYGPGELFTINTLIPFHASISFEMTSSNLTSVVITLSQGAQSIGQTYDASNEEYKGWLSGLGQEIGAVTSTSGNVLVWSLWTGGLNWLESPPCGRNSHPSCDANSCQYTLSNISIS</sequence>
<evidence type="ECO:0000256" key="1">
    <source>
        <dbReference type="ARBA" id="ARBA00006044"/>
    </source>
</evidence>
<keyword evidence="3" id="KW-0624">Polysaccharide degradation</keyword>
<dbReference type="SUPFAM" id="SSF49899">
    <property type="entry name" value="Concanavalin A-like lectins/glucanases"/>
    <property type="match status" value="1"/>
</dbReference>
<evidence type="ECO:0000256" key="4">
    <source>
        <dbReference type="ARBA" id="ARBA00023277"/>
    </source>
</evidence>
<name>A0A6C0K5Z2_9ZZZZ</name>
<dbReference type="EMBL" id="MN740785">
    <property type="protein sequence ID" value="QHU11504.1"/>
    <property type="molecule type" value="Genomic_DNA"/>
</dbReference>
<evidence type="ECO:0008006" key="7">
    <source>
        <dbReference type="Google" id="ProtNLM"/>
    </source>
</evidence>